<dbReference type="AlphaFoldDB" id="A0AA88GYG9"/>
<dbReference type="RefSeq" id="XP_044555257.1">
    <property type="nucleotide sequence ID" value="XM_044696804.1"/>
</dbReference>
<dbReference type="InterPro" id="IPR001005">
    <property type="entry name" value="SANT/Myb"/>
</dbReference>
<feature type="domain" description="Myb-like" evidence="2">
    <location>
        <begin position="383"/>
        <end position="431"/>
    </location>
</feature>
<dbReference type="GO" id="GO:0001156">
    <property type="term" value="F:TFIIIC-class transcription factor complex binding"/>
    <property type="evidence" value="ECO:0007669"/>
    <property type="project" value="TreeGrafter"/>
</dbReference>
<feature type="compositionally biased region" description="Low complexity" evidence="1">
    <location>
        <begin position="71"/>
        <end position="82"/>
    </location>
</feature>
<organism evidence="3 4">
    <name type="scientific">Naegleria lovaniensis</name>
    <name type="common">Amoeba</name>
    <dbReference type="NCBI Taxonomy" id="51637"/>
    <lineage>
        <taxon>Eukaryota</taxon>
        <taxon>Discoba</taxon>
        <taxon>Heterolobosea</taxon>
        <taxon>Tetramitia</taxon>
        <taxon>Eutetramitia</taxon>
        <taxon>Vahlkampfiidae</taxon>
        <taxon>Naegleria</taxon>
    </lineage>
</organism>
<dbReference type="Proteomes" id="UP000816034">
    <property type="component" value="Unassembled WGS sequence"/>
</dbReference>
<dbReference type="InterPro" id="IPR039467">
    <property type="entry name" value="TFIIIB_B''_Myb"/>
</dbReference>
<feature type="compositionally biased region" description="Low complexity" evidence="1">
    <location>
        <begin position="37"/>
        <end position="62"/>
    </location>
</feature>
<feature type="compositionally biased region" description="Polar residues" evidence="1">
    <location>
        <begin position="17"/>
        <end position="26"/>
    </location>
</feature>
<feature type="region of interest" description="Disordered" evidence="1">
    <location>
        <begin position="468"/>
        <end position="505"/>
    </location>
</feature>
<evidence type="ECO:0000259" key="2">
    <source>
        <dbReference type="SMART" id="SM00717"/>
    </source>
</evidence>
<feature type="region of interest" description="Disordered" evidence="1">
    <location>
        <begin position="526"/>
        <end position="573"/>
    </location>
</feature>
<evidence type="ECO:0000313" key="3">
    <source>
        <dbReference type="EMBL" id="KAG2393363.1"/>
    </source>
</evidence>
<reference evidence="3 4" key="1">
    <citation type="journal article" date="2018" name="BMC Genomics">
        <title>The genome of Naegleria lovaniensis, the basis for a comparative approach to unravel pathogenicity factors of the human pathogenic amoeba N. fowleri.</title>
        <authorList>
            <person name="Liechti N."/>
            <person name="Schurch N."/>
            <person name="Bruggmann R."/>
            <person name="Wittwer M."/>
        </authorList>
    </citation>
    <scope>NUCLEOTIDE SEQUENCE [LARGE SCALE GENOMIC DNA]</scope>
    <source>
        <strain evidence="3 4">ATCC 30569</strain>
    </source>
</reference>
<protein>
    <recommendedName>
        <fullName evidence="2">Myb-like domain-containing protein</fullName>
    </recommendedName>
</protein>
<name>A0AA88GYG9_NAELO</name>
<dbReference type="SMART" id="SM00717">
    <property type="entry name" value="SANT"/>
    <property type="match status" value="1"/>
</dbReference>
<dbReference type="InterPro" id="IPR009057">
    <property type="entry name" value="Homeodomain-like_sf"/>
</dbReference>
<gene>
    <name evidence="3" type="ORF">C9374_006894</name>
</gene>
<dbReference type="PANTHER" id="PTHR22929:SF0">
    <property type="entry name" value="TRANSCRIPTION FACTOR TFIIIB COMPONENT B'' HOMOLOG"/>
    <property type="match status" value="1"/>
</dbReference>
<sequence>MSSLAGYLLDKQKQVKSKSQLGSSFAPNLATKKVGGSNSVHASSVPSSSSNSTTPTTTTTPSEVGPLHSASSTTTTTTTTTSRVGDPITPLQNNEDDFSLDHSQALSSETTKTVTTSNNDQHINDDSSSTISKSSNRKKRGKGRKRKTNEDENYSDDQSDALSTNSNMTSTSSTSKSSTRSKKLKKPTGEFKTISDFIRDAILNDYISETATNNNNNSNISAIQANRISADEFVNDDDYELANSDLNESYRDKIHDIEFENNSDNLSSTSMPSSRHNDFVEVKPKPIITNTSNRGINNEENDEFDEFNDVDDDLEEFEKTTGPSLFSFDSEGNIKLQEEPSTVELTPVTETGRGEFNYSRAMRLANLDKNKPITQATYARRGKGERWTKEEVELFYNGLRQFGMDFSMISRLFPKRTRREIHQKYKSEEKKNKKKIEFALKNRAPIDLSLFQKKSTEKDKIQGIVRKKVTKQQAETAPAATDQNEFEEVTAAKHTTDRSDMNTSHEYAEDEFYDDLDDFEEYDNVATSTSNKSTTGKIKSSKSAANNDENASDEEYHDSFGKGVLGKDDDEFE</sequence>
<feature type="compositionally biased region" description="Low complexity" evidence="1">
    <location>
        <begin position="162"/>
        <end position="178"/>
    </location>
</feature>
<dbReference type="CDD" id="cd00167">
    <property type="entry name" value="SANT"/>
    <property type="match status" value="1"/>
</dbReference>
<dbReference type="PANTHER" id="PTHR22929">
    <property type="entry name" value="RNA POLYMERASE III TRANSCRIPTION INITIATION FACTOR B"/>
    <property type="match status" value="1"/>
</dbReference>
<dbReference type="Pfam" id="PF15963">
    <property type="entry name" value="Myb_DNA-bind_7"/>
    <property type="match status" value="1"/>
</dbReference>
<dbReference type="GeneID" id="68099348"/>
<evidence type="ECO:0000313" key="4">
    <source>
        <dbReference type="Proteomes" id="UP000816034"/>
    </source>
</evidence>
<feature type="compositionally biased region" description="Polar residues" evidence="1">
    <location>
        <begin position="101"/>
        <end position="121"/>
    </location>
</feature>
<dbReference type="GO" id="GO:0000126">
    <property type="term" value="C:transcription factor TFIIIB complex"/>
    <property type="evidence" value="ECO:0007669"/>
    <property type="project" value="TreeGrafter"/>
</dbReference>
<dbReference type="SUPFAM" id="SSF46689">
    <property type="entry name" value="Homeodomain-like"/>
    <property type="match status" value="1"/>
</dbReference>
<evidence type="ECO:0000256" key="1">
    <source>
        <dbReference type="SAM" id="MobiDB-lite"/>
    </source>
</evidence>
<comment type="caution">
    <text evidence="3">The sequence shown here is derived from an EMBL/GenBank/DDBJ whole genome shotgun (WGS) entry which is preliminary data.</text>
</comment>
<feature type="compositionally biased region" description="Basic residues" evidence="1">
    <location>
        <begin position="135"/>
        <end position="147"/>
    </location>
</feature>
<dbReference type="GO" id="GO:0070898">
    <property type="term" value="P:RNA polymerase III preinitiation complex assembly"/>
    <property type="evidence" value="ECO:0007669"/>
    <property type="project" value="TreeGrafter"/>
</dbReference>
<accession>A0AA88GYG9</accession>
<proteinExistence type="predicted"/>
<dbReference type="EMBL" id="PYSW02000002">
    <property type="protein sequence ID" value="KAG2393363.1"/>
    <property type="molecule type" value="Genomic_DNA"/>
</dbReference>
<feature type="compositionally biased region" description="Low complexity" evidence="1">
    <location>
        <begin position="527"/>
        <end position="543"/>
    </location>
</feature>
<feature type="region of interest" description="Disordered" evidence="1">
    <location>
        <begin position="1"/>
        <end position="188"/>
    </location>
</feature>
<dbReference type="Gene3D" id="1.10.10.60">
    <property type="entry name" value="Homeodomain-like"/>
    <property type="match status" value="1"/>
</dbReference>
<keyword evidence="4" id="KW-1185">Reference proteome</keyword>
<feature type="compositionally biased region" description="Basic and acidic residues" evidence="1">
    <location>
        <begin position="490"/>
        <end position="500"/>
    </location>
</feature>